<sequence>MSGPSDFPVQTIQIGNIIIFTGAPRAEDLDWDEANLLTEDNIADHVYLAPSPLSTARSSTEESFLRVKPVWRTLPFEKKRQSPIDSGEDSCEDHYPRFCSPASVSFGSWDRDDTASSELLSQFYKRSLAVHDQIPASQLGPPSPSSSSLVDESGTSFCSNESSALWSTNDPQPLTEPFPFPQHEHLNNVKDIPKAKKIQKIWPSTMSVSLIVGIMAISQPRTVKTRWGPKYIVEVMVGDDTKAGFCITFWLPGQSISDSMIGNLRKGDIVLMRNVGLNGYEGQTYGTSLRKNLTKVHILYRRKLDGVDLAGHYSVDDIFSRTPAHPQLAKTRLVSQWVFTFVGDAGNSRRSKRPRWDADMPPPHTPSPPRP</sequence>
<dbReference type="EMBL" id="JAULSW010000005">
    <property type="protein sequence ID" value="KAK3381528.1"/>
    <property type="molecule type" value="Genomic_DNA"/>
</dbReference>
<accession>A0AAE0NH99</accession>
<reference evidence="2" key="1">
    <citation type="journal article" date="2023" name="Mol. Phylogenet. Evol.">
        <title>Genome-scale phylogeny and comparative genomics of the fungal order Sordariales.</title>
        <authorList>
            <person name="Hensen N."/>
            <person name="Bonometti L."/>
            <person name="Westerberg I."/>
            <person name="Brannstrom I.O."/>
            <person name="Guillou S."/>
            <person name="Cros-Aarteil S."/>
            <person name="Calhoun S."/>
            <person name="Haridas S."/>
            <person name="Kuo A."/>
            <person name="Mondo S."/>
            <person name="Pangilinan J."/>
            <person name="Riley R."/>
            <person name="LaButti K."/>
            <person name="Andreopoulos B."/>
            <person name="Lipzen A."/>
            <person name="Chen C."/>
            <person name="Yan M."/>
            <person name="Daum C."/>
            <person name="Ng V."/>
            <person name="Clum A."/>
            <person name="Steindorff A."/>
            <person name="Ohm R.A."/>
            <person name="Martin F."/>
            <person name="Silar P."/>
            <person name="Natvig D.O."/>
            <person name="Lalanne C."/>
            <person name="Gautier V."/>
            <person name="Ament-Velasquez S.L."/>
            <person name="Kruys A."/>
            <person name="Hutchinson M.I."/>
            <person name="Powell A.J."/>
            <person name="Barry K."/>
            <person name="Miller A.N."/>
            <person name="Grigoriev I.V."/>
            <person name="Debuchy R."/>
            <person name="Gladieux P."/>
            <person name="Hiltunen Thoren M."/>
            <person name="Johannesson H."/>
        </authorList>
    </citation>
    <scope>NUCLEOTIDE SEQUENCE</scope>
    <source>
        <strain evidence="2">CBS 232.78</strain>
    </source>
</reference>
<dbReference type="Proteomes" id="UP001285441">
    <property type="component" value="Unassembled WGS sequence"/>
</dbReference>
<feature type="region of interest" description="Disordered" evidence="1">
    <location>
        <begin position="135"/>
        <end position="186"/>
    </location>
</feature>
<proteinExistence type="predicted"/>
<evidence type="ECO:0000313" key="3">
    <source>
        <dbReference type="Proteomes" id="UP001285441"/>
    </source>
</evidence>
<comment type="caution">
    <text evidence="2">The sequence shown here is derived from an EMBL/GenBank/DDBJ whole genome shotgun (WGS) entry which is preliminary data.</text>
</comment>
<feature type="region of interest" description="Disordered" evidence="1">
    <location>
        <begin position="345"/>
        <end position="371"/>
    </location>
</feature>
<dbReference type="SUPFAM" id="SSF50249">
    <property type="entry name" value="Nucleic acid-binding proteins"/>
    <property type="match status" value="1"/>
</dbReference>
<dbReference type="Gene3D" id="2.40.50.140">
    <property type="entry name" value="Nucleic acid-binding proteins"/>
    <property type="match status" value="1"/>
</dbReference>
<feature type="compositionally biased region" description="Polar residues" evidence="1">
    <location>
        <begin position="149"/>
        <end position="172"/>
    </location>
</feature>
<reference evidence="2" key="2">
    <citation type="submission" date="2023-06" db="EMBL/GenBank/DDBJ databases">
        <authorList>
            <consortium name="Lawrence Berkeley National Laboratory"/>
            <person name="Haridas S."/>
            <person name="Hensen N."/>
            <person name="Bonometti L."/>
            <person name="Westerberg I."/>
            <person name="Brannstrom I.O."/>
            <person name="Guillou S."/>
            <person name="Cros-Aarteil S."/>
            <person name="Calhoun S."/>
            <person name="Kuo A."/>
            <person name="Mondo S."/>
            <person name="Pangilinan J."/>
            <person name="Riley R."/>
            <person name="LaButti K."/>
            <person name="Andreopoulos B."/>
            <person name="Lipzen A."/>
            <person name="Chen C."/>
            <person name="Yanf M."/>
            <person name="Daum C."/>
            <person name="Ng V."/>
            <person name="Clum A."/>
            <person name="Steindorff A."/>
            <person name="Ohm R."/>
            <person name="Martin F."/>
            <person name="Silar P."/>
            <person name="Natvig D."/>
            <person name="Lalanne C."/>
            <person name="Gautier V."/>
            <person name="Ament-velasquez S.L."/>
            <person name="Kruys A."/>
            <person name="Hutchinson M.I."/>
            <person name="Powell A.J."/>
            <person name="Barry K."/>
            <person name="Miller A.N."/>
            <person name="Grigoriev I.V."/>
            <person name="Debuchy R."/>
            <person name="Gladieux P."/>
            <person name="Thoren M.H."/>
            <person name="Johannesson H."/>
        </authorList>
    </citation>
    <scope>NUCLEOTIDE SEQUENCE</scope>
    <source>
        <strain evidence="2">CBS 232.78</strain>
    </source>
</reference>
<name>A0AAE0NH99_9PEZI</name>
<organism evidence="2 3">
    <name type="scientific">Podospora didyma</name>
    <dbReference type="NCBI Taxonomy" id="330526"/>
    <lineage>
        <taxon>Eukaryota</taxon>
        <taxon>Fungi</taxon>
        <taxon>Dikarya</taxon>
        <taxon>Ascomycota</taxon>
        <taxon>Pezizomycotina</taxon>
        <taxon>Sordariomycetes</taxon>
        <taxon>Sordariomycetidae</taxon>
        <taxon>Sordariales</taxon>
        <taxon>Podosporaceae</taxon>
        <taxon>Podospora</taxon>
    </lineage>
</organism>
<protein>
    <submittedName>
        <fullName evidence="2">Uncharacterized protein</fullName>
    </submittedName>
</protein>
<evidence type="ECO:0000256" key="1">
    <source>
        <dbReference type="SAM" id="MobiDB-lite"/>
    </source>
</evidence>
<gene>
    <name evidence="2" type="ORF">B0H63DRAFT_450855</name>
</gene>
<evidence type="ECO:0000313" key="2">
    <source>
        <dbReference type="EMBL" id="KAK3381528.1"/>
    </source>
</evidence>
<keyword evidence="3" id="KW-1185">Reference proteome</keyword>
<dbReference type="AlphaFoldDB" id="A0AAE0NH99"/>
<feature type="compositionally biased region" description="Pro residues" evidence="1">
    <location>
        <begin position="360"/>
        <end position="371"/>
    </location>
</feature>
<dbReference type="InterPro" id="IPR012340">
    <property type="entry name" value="NA-bd_OB-fold"/>
</dbReference>